<dbReference type="EMBL" id="CP038810">
    <property type="protein sequence ID" value="QBZ96727.1"/>
    <property type="molecule type" value="Genomic_DNA"/>
</dbReference>
<proteinExistence type="predicted"/>
<reference evidence="6 7" key="1">
    <citation type="submission" date="2019-04" db="EMBL/GenBank/DDBJ databases">
        <title>Flavobacterium sp. GS03.</title>
        <authorList>
            <person name="Kim H."/>
        </authorList>
    </citation>
    <scope>NUCLEOTIDE SEQUENCE [LARGE SCALE GENOMIC DNA]</scope>
    <source>
        <strain evidence="6 7">GS03</strain>
    </source>
</reference>
<dbReference type="InterPro" id="IPR050515">
    <property type="entry name" value="Beta-lactam/transpept"/>
</dbReference>
<evidence type="ECO:0000259" key="5">
    <source>
        <dbReference type="PROSITE" id="PS51178"/>
    </source>
</evidence>
<dbReference type="Pfam" id="PF03717">
    <property type="entry name" value="PBP_dimer"/>
    <property type="match status" value="1"/>
</dbReference>
<dbReference type="AlphaFoldDB" id="A0A4P7PPX2"/>
<evidence type="ECO:0000256" key="4">
    <source>
        <dbReference type="SAM" id="Phobius"/>
    </source>
</evidence>
<dbReference type="InterPro" id="IPR001460">
    <property type="entry name" value="PCN-bd_Tpept"/>
</dbReference>
<dbReference type="SUPFAM" id="SSF56519">
    <property type="entry name" value="Penicillin binding protein dimerisation domain"/>
    <property type="match status" value="1"/>
</dbReference>
<dbReference type="Pfam" id="PF00905">
    <property type="entry name" value="Transpeptidase"/>
    <property type="match status" value="1"/>
</dbReference>
<organism evidence="6 7">
    <name type="scientific">Flavobacterium sangjuense</name>
    <dbReference type="NCBI Taxonomy" id="2518177"/>
    <lineage>
        <taxon>Bacteria</taxon>
        <taxon>Pseudomonadati</taxon>
        <taxon>Bacteroidota</taxon>
        <taxon>Flavobacteriia</taxon>
        <taxon>Flavobacteriales</taxon>
        <taxon>Flavobacteriaceae</taxon>
        <taxon>Flavobacterium</taxon>
    </lineage>
</organism>
<comment type="subcellular location">
    <subcellularLocation>
        <location evidence="1">Membrane</location>
    </subcellularLocation>
</comment>
<feature type="transmembrane region" description="Helical" evidence="4">
    <location>
        <begin position="12"/>
        <end position="30"/>
    </location>
</feature>
<dbReference type="InterPro" id="IPR036138">
    <property type="entry name" value="PBP_dimer_sf"/>
</dbReference>
<dbReference type="CDD" id="cd06575">
    <property type="entry name" value="PASTA_Pbp2x-like_2"/>
    <property type="match status" value="1"/>
</dbReference>
<dbReference type="Gene3D" id="3.30.450.330">
    <property type="match status" value="1"/>
</dbReference>
<protein>
    <submittedName>
        <fullName evidence="6">Stage V sporulation protein D</fullName>
    </submittedName>
</protein>
<dbReference type="GO" id="GO:0071555">
    <property type="term" value="P:cell wall organization"/>
    <property type="evidence" value="ECO:0007669"/>
    <property type="project" value="TreeGrafter"/>
</dbReference>
<evidence type="ECO:0000313" key="6">
    <source>
        <dbReference type="EMBL" id="QBZ96727.1"/>
    </source>
</evidence>
<dbReference type="SUPFAM" id="SSF54184">
    <property type="entry name" value="Penicillin-binding protein 2x (pbp-2x), c-terminal domain"/>
    <property type="match status" value="1"/>
</dbReference>
<dbReference type="PANTHER" id="PTHR30627">
    <property type="entry name" value="PEPTIDOGLYCAN D,D-TRANSPEPTIDASE"/>
    <property type="match status" value="1"/>
</dbReference>
<dbReference type="SMART" id="SM00740">
    <property type="entry name" value="PASTA"/>
    <property type="match status" value="1"/>
</dbReference>
<keyword evidence="7" id="KW-1185">Reference proteome</keyword>
<keyword evidence="4" id="KW-1133">Transmembrane helix</keyword>
<feature type="domain" description="PASTA" evidence="5">
    <location>
        <begin position="614"/>
        <end position="672"/>
    </location>
</feature>
<dbReference type="GO" id="GO:0005886">
    <property type="term" value="C:plasma membrane"/>
    <property type="evidence" value="ECO:0007669"/>
    <property type="project" value="TreeGrafter"/>
</dbReference>
<dbReference type="PANTHER" id="PTHR30627:SF1">
    <property type="entry name" value="PEPTIDOGLYCAN D,D-TRANSPEPTIDASE FTSI"/>
    <property type="match status" value="1"/>
</dbReference>
<dbReference type="InterPro" id="IPR012338">
    <property type="entry name" value="Beta-lactam/transpept-like"/>
</dbReference>
<keyword evidence="4" id="KW-0812">Transmembrane</keyword>
<sequence length="672" mass="75198">MAVEDKHISYRIYLVAFSIFIMAVLVTFKLTKIQWSEGDYYRKLAKERTVRNFVIPANKGNIYSADGSLLATSIPNYNIRFDAVAPKSIDFEKSVKPLSDSLAKMLGKPSSFYHTQLRMARDNKNRYLLIARDLSYTEYIKIKGFPLFNLGANKGGMITEQETVREHPIGKIAERTIGYDRIDENGTRVGKGIEWSFRKYLNGKDGKVLKQKIAKGQWKPIRDVNEEDPQDGYDVISTIDVYIQDIAHHALLKQLKEYKAEHGCVVVMETKTGKVKAISNLGKLNPTDSTYFETTNYAIAESHEPGSTFKLVDMIALLDDNKIDTSAVYDSKGGIITYPSFKGEKVRDSHEGGYGRISLARGFEVSSNTIMVQAVYENYKNNPQEFVDRIDRMGLNKPLGLPFQGEGKPYIPQPGDKHWSALSLPWMAYGYGVSVTPLQTLTLYNAVANNGEMVKPQFVSEIKEWNKVIKKYDKQIINPKICSDETIKKLKAVMQNVVKKGTGSKLYSKDFSMAGKTGTAQANYGKNGGNDKHYISSFVGFFPAESPKYSCIVVVHKPNTSLNNYYGADVAGPVFKRIAQKIFTDSPSTNEIKNLNKKISRQEVAYNDYKIKSNSEIKVIPNLKGMSGMDAVALLGNLKLKVKVIGIGKVKKQSIPAGQSLDKNKTIILELS</sequence>
<dbReference type="SUPFAM" id="SSF56601">
    <property type="entry name" value="beta-lactamase/transpeptidase-like"/>
    <property type="match status" value="1"/>
</dbReference>
<keyword evidence="2" id="KW-0645">Protease</keyword>
<dbReference type="PROSITE" id="PS51178">
    <property type="entry name" value="PASTA"/>
    <property type="match status" value="1"/>
</dbReference>
<dbReference type="GO" id="GO:0004180">
    <property type="term" value="F:carboxypeptidase activity"/>
    <property type="evidence" value="ECO:0007669"/>
    <property type="project" value="UniProtKB-KW"/>
</dbReference>
<dbReference type="OrthoDB" id="9804124at2"/>
<gene>
    <name evidence="6" type="primary">spoVD</name>
    <name evidence="6" type="ORF">GS03_00206</name>
</gene>
<dbReference type="KEGG" id="fsn:GS03_00206"/>
<evidence type="ECO:0000256" key="1">
    <source>
        <dbReference type="ARBA" id="ARBA00004370"/>
    </source>
</evidence>
<keyword evidence="2" id="KW-0378">Hydrolase</keyword>
<evidence type="ECO:0000256" key="2">
    <source>
        <dbReference type="ARBA" id="ARBA00022645"/>
    </source>
</evidence>
<evidence type="ECO:0000313" key="7">
    <source>
        <dbReference type="Proteomes" id="UP000296862"/>
    </source>
</evidence>
<dbReference type="Proteomes" id="UP000296862">
    <property type="component" value="Chromosome"/>
</dbReference>
<dbReference type="Gene3D" id="3.90.1310.10">
    <property type="entry name" value="Penicillin-binding protein 2a (Domain 2)"/>
    <property type="match status" value="1"/>
</dbReference>
<dbReference type="RefSeq" id="WP_136150723.1">
    <property type="nucleotide sequence ID" value="NZ_CP038810.1"/>
</dbReference>
<dbReference type="InterPro" id="IPR005311">
    <property type="entry name" value="PBP_dimer"/>
</dbReference>
<keyword evidence="3 4" id="KW-0472">Membrane</keyword>
<dbReference type="Gene3D" id="3.40.710.10">
    <property type="entry name" value="DD-peptidase/beta-lactamase superfamily"/>
    <property type="match status" value="1"/>
</dbReference>
<name>A0A4P7PPX2_9FLAO</name>
<accession>A0A4P7PPX2</accession>
<dbReference type="InterPro" id="IPR005543">
    <property type="entry name" value="PASTA_dom"/>
</dbReference>
<keyword evidence="2" id="KW-0121">Carboxypeptidase</keyword>
<dbReference type="Pfam" id="PF03793">
    <property type="entry name" value="PASTA"/>
    <property type="match status" value="1"/>
</dbReference>
<evidence type="ECO:0000256" key="3">
    <source>
        <dbReference type="ARBA" id="ARBA00023136"/>
    </source>
</evidence>
<dbReference type="GO" id="GO:0008658">
    <property type="term" value="F:penicillin binding"/>
    <property type="evidence" value="ECO:0007669"/>
    <property type="project" value="InterPro"/>
</dbReference>